<evidence type="ECO:0000256" key="1">
    <source>
        <dbReference type="SAM" id="Coils"/>
    </source>
</evidence>
<keyword evidence="1" id="KW-0175">Coiled coil</keyword>
<feature type="coiled-coil region" evidence="1">
    <location>
        <begin position="686"/>
        <end position="720"/>
    </location>
</feature>
<protein>
    <submittedName>
        <fullName evidence="3">Uncharacterized protein</fullName>
    </submittedName>
</protein>
<dbReference type="OrthoDB" id="10046062at2759"/>
<gene>
    <name evidence="3" type="ORF">GWI33_018322</name>
</gene>
<feature type="region of interest" description="Disordered" evidence="2">
    <location>
        <begin position="1"/>
        <end position="61"/>
    </location>
</feature>
<sequence length="752" mass="84145">MGQTESRKLKRSKKSLVFPKASPEFMETFPKTNSPAENKDKEGSVGRKHAQTKGVAMSFGFRKKPASVPTAVRREFASAKKAEEQLHLPRRTVIRKESPVENQAFFARQEETLKPDANRFGFRVKRPQNTPRPASGAAAPQVANAYRSHINIQPQVGRYTLQSTELPQLEPVRVIESKTEKTIINTRRKSANNRQQYCETTFDDGLVTKCSIKNNNEAVYAESNSLTANKSYISYHKDEAYNNNMSGDATCNSFDSHSYEIKPVAKRSAGKNEDSFSTSVSQCNQEKARTTIGIDIHPEPDIQKTFFKLKLDEISKQDSQSDLWDNAGEAMALDLNQLNSYRSHKKSKYSGASLQASPQPARLISPLLVPPTLDAPDCNLANDDLSFVTAASTSVTGMLLDDEILSPIESLSTSESTDANARSSLSKDINEKSPNSTPPSPTNVSSMSLAEEKDFLIDDEIEDQPALTFKNGPGNDQDTPSLDAFKYEYDKDSLRRHLLKSHKKTKAPESSPSSLKTRRLFAKSTGSVDSLSSCESIGSDDFIMDYDSSHTNDAIDFHRSVLKSDEKTTRAQDSNARDSPWLEREIDYPLFSNNYPESRYAQDTDTLNYNFNNGFTLNLNVKQSPTIQKDVRDIKKLLVKLKMLLNDSDTQNPFRDILFNQEGYLSGQSDDLNDNLDNTNVVEKELADLRRQVLFLQVQLENKEEILASLQKQMADLSMQNHKSGHGDRGGESHPTMRTHCNAATQTKRIIA</sequence>
<comment type="caution">
    <text evidence="3">The sequence shown here is derived from an EMBL/GenBank/DDBJ whole genome shotgun (WGS) entry which is preliminary data.</text>
</comment>
<dbReference type="EMBL" id="JAACXV010014319">
    <property type="protein sequence ID" value="KAF7268569.1"/>
    <property type="molecule type" value="Genomic_DNA"/>
</dbReference>
<organism evidence="3 4">
    <name type="scientific">Rhynchophorus ferrugineus</name>
    <name type="common">Red palm weevil</name>
    <name type="synonym">Curculio ferrugineus</name>
    <dbReference type="NCBI Taxonomy" id="354439"/>
    <lineage>
        <taxon>Eukaryota</taxon>
        <taxon>Metazoa</taxon>
        <taxon>Ecdysozoa</taxon>
        <taxon>Arthropoda</taxon>
        <taxon>Hexapoda</taxon>
        <taxon>Insecta</taxon>
        <taxon>Pterygota</taxon>
        <taxon>Neoptera</taxon>
        <taxon>Endopterygota</taxon>
        <taxon>Coleoptera</taxon>
        <taxon>Polyphaga</taxon>
        <taxon>Cucujiformia</taxon>
        <taxon>Curculionidae</taxon>
        <taxon>Dryophthorinae</taxon>
        <taxon>Rhynchophorus</taxon>
    </lineage>
</organism>
<reference evidence="3" key="1">
    <citation type="submission" date="2020-08" db="EMBL/GenBank/DDBJ databases">
        <title>Genome sequencing and assembly of the red palm weevil Rhynchophorus ferrugineus.</title>
        <authorList>
            <person name="Dias G.B."/>
            <person name="Bergman C.M."/>
            <person name="Manee M."/>
        </authorList>
    </citation>
    <scope>NUCLEOTIDE SEQUENCE</scope>
    <source>
        <strain evidence="3">AA-2017</strain>
        <tissue evidence="3">Whole larva</tissue>
    </source>
</reference>
<evidence type="ECO:0000256" key="2">
    <source>
        <dbReference type="SAM" id="MobiDB-lite"/>
    </source>
</evidence>
<accession>A0A834HV48</accession>
<evidence type="ECO:0000313" key="4">
    <source>
        <dbReference type="Proteomes" id="UP000625711"/>
    </source>
</evidence>
<dbReference type="AlphaFoldDB" id="A0A834HV48"/>
<feature type="region of interest" description="Disordered" evidence="2">
    <location>
        <begin position="411"/>
        <end position="446"/>
    </location>
</feature>
<proteinExistence type="predicted"/>
<evidence type="ECO:0000313" key="3">
    <source>
        <dbReference type="EMBL" id="KAF7268569.1"/>
    </source>
</evidence>
<keyword evidence="4" id="KW-1185">Reference proteome</keyword>
<dbReference type="Proteomes" id="UP000625711">
    <property type="component" value="Unassembled WGS sequence"/>
</dbReference>
<feature type="compositionally biased region" description="Polar residues" evidence="2">
    <location>
        <begin position="411"/>
        <end position="427"/>
    </location>
</feature>
<feature type="region of interest" description="Disordered" evidence="2">
    <location>
        <begin position="497"/>
        <end position="518"/>
    </location>
</feature>
<name>A0A834HV48_RHYFE</name>